<evidence type="ECO:0000313" key="8">
    <source>
        <dbReference type="Proteomes" id="UP001189624"/>
    </source>
</evidence>
<keyword evidence="2" id="KW-0963">Cytoplasm</keyword>
<name>A0AA86T4E4_9FABA</name>
<dbReference type="InterPro" id="IPR001878">
    <property type="entry name" value="Znf_CCHC"/>
</dbReference>
<dbReference type="GO" id="GO:0008270">
    <property type="term" value="F:zinc ion binding"/>
    <property type="evidence" value="ECO:0007669"/>
    <property type="project" value="UniProtKB-KW"/>
</dbReference>
<sequence>MADNRRSKGTVKWFNDQKGFGFITPEDGGEDLFVHFTSIRSDGFRSLSEGQSVEFLIDYGADGRPMAVDITSAAVRSRSLGGFRGGGGRGRGRYGGGEGRGGGIGRRGGGGYGGGGGGGPGCYNCGRIGHLARDCYQGQGGGGGSGGGGGDGRIRKRGGGGGGVGGVVAEEEEEEEEGVITVGRKGILRGNVQTLGNEKLPLAFVPNMFCSNSATYCIRLFALSSNYLYLHDNPAILISLKQMSESH</sequence>
<keyword evidence="3" id="KW-0863">Zinc-finger</keyword>
<feature type="domain" description="CSD" evidence="6">
    <location>
        <begin position="6"/>
        <end position="72"/>
    </location>
</feature>
<keyword evidence="3" id="KW-0479">Metal-binding</keyword>
<proteinExistence type="predicted"/>
<dbReference type="GO" id="GO:0003676">
    <property type="term" value="F:nucleic acid binding"/>
    <property type="evidence" value="ECO:0007669"/>
    <property type="project" value="InterPro"/>
</dbReference>
<feature type="region of interest" description="Disordered" evidence="4">
    <location>
        <begin position="85"/>
        <end position="105"/>
    </location>
</feature>
<dbReference type="Gramene" id="rna-AYBTSS11_LOCUS26265">
    <property type="protein sequence ID" value="CAJ1974193.1"/>
    <property type="gene ID" value="gene-AYBTSS11_LOCUS26265"/>
</dbReference>
<evidence type="ECO:0000256" key="2">
    <source>
        <dbReference type="ARBA" id="ARBA00022490"/>
    </source>
</evidence>
<evidence type="ECO:0000313" key="7">
    <source>
        <dbReference type="EMBL" id="CAJ1974193.1"/>
    </source>
</evidence>
<organism evidence="7 8">
    <name type="scientific">Sphenostylis stenocarpa</name>
    <dbReference type="NCBI Taxonomy" id="92480"/>
    <lineage>
        <taxon>Eukaryota</taxon>
        <taxon>Viridiplantae</taxon>
        <taxon>Streptophyta</taxon>
        <taxon>Embryophyta</taxon>
        <taxon>Tracheophyta</taxon>
        <taxon>Spermatophyta</taxon>
        <taxon>Magnoliopsida</taxon>
        <taxon>eudicotyledons</taxon>
        <taxon>Gunneridae</taxon>
        <taxon>Pentapetalae</taxon>
        <taxon>rosids</taxon>
        <taxon>fabids</taxon>
        <taxon>Fabales</taxon>
        <taxon>Fabaceae</taxon>
        <taxon>Papilionoideae</taxon>
        <taxon>50 kb inversion clade</taxon>
        <taxon>NPAAA clade</taxon>
        <taxon>indigoferoid/millettioid clade</taxon>
        <taxon>Phaseoleae</taxon>
        <taxon>Sphenostylis</taxon>
    </lineage>
</organism>
<dbReference type="InterPro" id="IPR002059">
    <property type="entry name" value="CSP_DNA-bd"/>
</dbReference>
<evidence type="ECO:0000256" key="1">
    <source>
        <dbReference type="ARBA" id="ARBA00004496"/>
    </source>
</evidence>
<dbReference type="PANTHER" id="PTHR46565">
    <property type="entry name" value="COLD SHOCK DOMAIN PROTEIN 2"/>
    <property type="match status" value="1"/>
</dbReference>
<reference evidence="7" key="1">
    <citation type="submission" date="2023-10" db="EMBL/GenBank/DDBJ databases">
        <authorList>
            <person name="Domelevo Entfellner J.-B."/>
        </authorList>
    </citation>
    <scope>NUCLEOTIDE SEQUENCE</scope>
</reference>
<comment type="subcellular location">
    <subcellularLocation>
        <location evidence="1">Cytoplasm</location>
    </subcellularLocation>
</comment>
<dbReference type="FunFam" id="2.40.50.140:FF:000006">
    <property type="entry name" value="Cold shock protein CspC"/>
    <property type="match status" value="1"/>
</dbReference>
<accession>A0AA86T4E4</accession>
<protein>
    <submittedName>
        <fullName evidence="7">Uncharacterized protein</fullName>
    </submittedName>
</protein>
<dbReference type="Gene3D" id="4.10.60.10">
    <property type="entry name" value="Zinc finger, CCHC-type"/>
    <property type="match status" value="1"/>
</dbReference>
<dbReference type="PRINTS" id="PR00050">
    <property type="entry name" value="COLDSHOCK"/>
</dbReference>
<dbReference type="EMBL" id="OY731406">
    <property type="protein sequence ID" value="CAJ1974193.1"/>
    <property type="molecule type" value="Genomic_DNA"/>
</dbReference>
<dbReference type="PROSITE" id="PS00352">
    <property type="entry name" value="CSD_1"/>
    <property type="match status" value="1"/>
</dbReference>
<dbReference type="SUPFAM" id="SSF57756">
    <property type="entry name" value="Retrovirus zinc finger-like domains"/>
    <property type="match status" value="1"/>
</dbReference>
<dbReference type="InterPro" id="IPR012340">
    <property type="entry name" value="NA-bd_OB-fold"/>
</dbReference>
<dbReference type="CDD" id="cd04458">
    <property type="entry name" value="CSP_CDS"/>
    <property type="match status" value="1"/>
</dbReference>
<evidence type="ECO:0000256" key="4">
    <source>
        <dbReference type="SAM" id="MobiDB-lite"/>
    </source>
</evidence>
<dbReference type="InterPro" id="IPR036875">
    <property type="entry name" value="Znf_CCHC_sf"/>
</dbReference>
<evidence type="ECO:0000259" key="5">
    <source>
        <dbReference type="PROSITE" id="PS50158"/>
    </source>
</evidence>
<dbReference type="Proteomes" id="UP001189624">
    <property type="component" value="Chromosome 9"/>
</dbReference>
<feature type="compositionally biased region" description="Gly residues" evidence="4">
    <location>
        <begin position="140"/>
        <end position="151"/>
    </location>
</feature>
<keyword evidence="3" id="KW-0862">Zinc</keyword>
<evidence type="ECO:0000256" key="3">
    <source>
        <dbReference type="PROSITE-ProRule" id="PRU00047"/>
    </source>
</evidence>
<gene>
    <name evidence="7" type="ORF">AYBTSS11_LOCUS26265</name>
</gene>
<dbReference type="PANTHER" id="PTHR46565:SF5">
    <property type="entry name" value="COLD SHOCK PROTEIN 2-LIKE"/>
    <property type="match status" value="1"/>
</dbReference>
<dbReference type="Pfam" id="PF00313">
    <property type="entry name" value="CSD"/>
    <property type="match status" value="1"/>
</dbReference>
<keyword evidence="8" id="KW-1185">Reference proteome</keyword>
<dbReference type="PROSITE" id="PS50158">
    <property type="entry name" value="ZF_CCHC"/>
    <property type="match status" value="1"/>
</dbReference>
<dbReference type="SMART" id="SM00343">
    <property type="entry name" value="ZnF_C2HC"/>
    <property type="match status" value="1"/>
</dbReference>
<dbReference type="PROSITE" id="PS51857">
    <property type="entry name" value="CSD_2"/>
    <property type="match status" value="1"/>
</dbReference>
<dbReference type="GO" id="GO:0005737">
    <property type="term" value="C:cytoplasm"/>
    <property type="evidence" value="ECO:0007669"/>
    <property type="project" value="UniProtKB-SubCell"/>
</dbReference>
<dbReference type="InterPro" id="IPR011129">
    <property type="entry name" value="CSD"/>
</dbReference>
<dbReference type="AlphaFoldDB" id="A0AA86T4E4"/>
<evidence type="ECO:0000259" key="6">
    <source>
        <dbReference type="PROSITE" id="PS51857"/>
    </source>
</evidence>
<dbReference type="Gene3D" id="2.40.50.140">
    <property type="entry name" value="Nucleic acid-binding proteins"/>
    <property type="match status" value="1"/>
</dbReference>
<dbReference type="SMART" id="SM00357">
    <property type="entry name" value="CSP"/>
    <property type="match status" value="1"/>
</dbReference>
<dbReference type="Pfam" id="PF00098">
    <property type="entry name" value="zf-CCHC"/>
    <property type="match status" value="1"/>
</dbReference>
<feature type="domain" description="CCHC-type" evidence="5">
    <location>
        <begin position="122"/>
        <end position="135"/>
    </location>
</feature>
<dbReference type="SUPFAM" id="SSF50249">
    <property type="entry name" value="Nucleic acid-binding proteins"/>
    <property type="match status" value="1"/>
</dbReference>
<dbReference type="InterPro" id="IPR019844">
    <property type="entry name" value="CSD_CS"/>
</dbReference>
<feature type="region of interest" description="Disordered" evidence="4">
    <location>
        <begin position="140"/>
        <end position="172"/>
    </location>
</feature>